<dbReference type="OMA" id="EPCCLAS"/>
<evidence type="ECO:0000313" key="2">
    <source>
        <dbReference type="Proteomes" id="UP000186817"/>
    </source>
</evidence>
<dbReference type="InterPro" id="IPR006461">
    <property type="entry name" value="PLAC_motif_containing"/>
</dbReference>
<sequence>MASWSTGLFDCCGQPGGVGLCVRASLCPCTVLGDINERLEGPCGFVGGCCCGCIVEPCCLASMSTAVAQRAGFEEGCMKASCCSIFCSCCYMMQVYKETELKSMKKPDQQQMR</sequence>
<dbReference type="Proteomes" id="UP000186817">
    <property type="component" value="Unassembled WGS sequence"/>
</dbReference>
<organism evidence="1 2">
    <name type="scientific">Symbiodinium microadriaticum</name>
    <name type="common">Dinoflagellate</name>
    <name type="synonym">Zooxanthella microadriatica</name>
    <dbReference type="NCBI Taxonomy" id="2951"/>
    <lineage>
        <taxon>Eukaryota</taxon>
        <taxon>Sar</taxon>
        <taxon>Alveolata</taxon>
        <taxon>Dinophyceae</taxon>
        <taxon>Suessiales</taxon>
        <taxon>Symbiodiniaceae</taxon>
        <taxon>Symbiodinium</taxon>
    </lineage>
</organism>
<gene>
    <name evidence="1" type="ORF">AK812_SmicGene49104</name>
</gene>
<proteinExistence type="predicted"/>
<accession>A0A1Q9CPV1</accession>
<name>A0A1Q9CPV1_SYMMI</name>
<dbReference type="AlphaFoldDB" id="A0A1Q9CPV1"/>
<dbReference type="EMBL" id="LSRX01001005">
    <property type="protein sequence ID" value="OLP84949.1"/>
    <property type="molecule type" value="Genomic_DNA"/>
</dbReference>
<evidence type="ECO:0000313" key="1">
    <source>
        <dbReference type="EMBL" id="OLP84949.1"/>
    </source>
</evidence>
<dbReference type="OrthoDB" id="1045822at2759"/>
<reference evidence="1 2" key="1">
    <citation type="submission" date="2016-02" db="EMBL/GenBank/DDBJ databases">
        <title>Genome analysis of coral dinoflagellate symbionts highlights evolutionary adaptations to a symbiotic lifestyle.</title>
        <authorList>
            <person name="Aranda M."/>
            <person name="Li Y."/>
            <person name="Liew Y.J."/>
            <person name="Baumgarten S."/>
            <person name="Simakov O."/>
            <person name="Wilson M."/>
            <person name="Piel J."/>
            <person name="Ashoor H."/>
            <person name="Bougouffa S."/>
            <person name="Bajic V.B."/>
            <person name="Ryu T."/>
            <person name="Ravasi T."/>
            <person name="Bayer T."/>
            <person name="Micklem G."/>
            <person name="Kim H."/>
            <person name="Bhak J."/>
            <person name="Lajeunesse T.C."/>
            <person name="Voolstra C.R."/>
        </authorList>
    </citation>
    <scope>NUCLEOTIDE SEQUENCE [LARGE SCALE GENOMIC DNA]</scope>
    <source>
        <strain evidence="1 2">CCMP2467</strain>
    </source>
</reference>
<comment type="caution">
    <text evidence="1">The sequence shown here is derived from an EMBL/GenBank/DDBJ whole genome shotgun (WGS) entry which is preliminary data.</text>
</comment>
<dbReference type="Pfam" id="PF04749">
    <property type="entry name" value="PLAC8"/>
    <property type="match status" value="1"/>
</dbReference>
<keyword evidence="2" id="KW-1185">Reference proteome</keyword>
<protein>
    <submittedName>
        <fullName evidence="1">Uncharacterized protein</fullName>
    </submittedName>
</protein>